<comment type="caution">
    <text evidence="11">The sequence shown here is derived from an EMBL/GenBank/DDBJ whole genome shotgun (WGS) entry which is preliminary data.</text>
</comment>
<sequence length="242" mass="27952">MSETKLDIIYHDDDLVAINKPSGLLVHRSRIAAGAREFAMQKLRDQLGQHVYPVHRLDRPTSGVLLFALSSEVARLLMEQFQQRQIDKVYHAVVRGYTQQQGIINHALKEQLDKIADAKAQQDKAPQEAVTYYRTLAQVELPFQVSKRHQTSRYSLVELLPQHGRKHQLRRHMAHISHPIVGDSNHGDGRHNRFFKQQFDCPRLLLHASELALQHPLSGEQLRLHAPLPPEFKRAFLFRRAQ</sequence>
<dbReference type="RefSeq" id="WP_126841614.1">
    <property type="nucleotide sequence ID" value="NZ_PIQH01000004.1"/>
</dbReference>
<evidence type="ECO:0000256" key="2">
    <source>
        <dbReference type="ARBA" id="ARBA00023235"/>
    </source>
</evidence>
<evidence type="ECO:0000256" key="6">
    <source>
        <dbReference type="ARBA" id="ARBA00040675"/>
    </source>
</evidence>
<organism evidence="11 12">
    <name type="scientific">Idiomarina tyrosinivorans</name>
    <dbReference type="NCBI Taxonomy" id="1445662"/>
    <lineage>
        <taxon>Bacteria</taxon>
        <taxon>Pseudomonadati</taxon>
        <taxon>Pseudomonadota</taxon>
        <taxon>Gammaproteobacteria</taxon>
        <taxon>Alteromonadales</taxon>
        <taxon>Idiomarinaceae</taxon>
        <taxon>Idiomarina</taxon>
    </lineage>
</organism>
<dbReference type="Proteomes" id="UP000287996">
    <property type="component" value="Unassembled WGS sequence"/>
</dbReference>
<dbReference type="EC" id="5.4.99.26" evidence="5"/>
<dbReference type="InterPro" id="IPR020103">
    <property type="entry name" value="PsdUridine_synth_cat_dom_sf"/>
</dbReference>
<evidence type="ECO:0000313" key="12">
    <source>
        <dbReference type="Proteomes" id="UP000287996"/>
    </source>
</evidence>
<dbReference type="NCBIfam" id="NF008321">
    <property type="entry name" value="PRK11112.1"/>
    <property type="match status" value="1"/>
</dbReference>
<evidence type="ECO:0000256" key="9">
    <source>
        <dbReference type="ARBA" id="ARBA00043049"/>
    </source>
</evidence>
<dbReference type="GO" id="GO:0003723">
    <property type="term" value="F:RNA binding"/>
    <property type="evidence" value="ECO:0007669"/>
    <property type="project" value="InterPro"/>
</dbReference>
<dbReference type="InterPro" id="IPR050188">
    <property type="entry name" value="RluA_PseudoU_synthase"/>
</dbReference>
<dbReference type="OrthoDB" id="9785808at2"/>
<dbReference type="AlphaFoldDB" id="A0A432ZRV0"/>
<dbReference type="InterPro" id="IPR006224">
    <property type="entry name" value="PsdUridine_synth_RluA-like_CS"/>
</dbReference>
<feature type="domain" description="Pseudouridine synthase RsuA/RluA-like" evidence="10">
    <location>
        <begin position="14"/>
        <end position="175"/>
    </location>
</feature>
<dbReference type="GO" id="GO:0000455">
    <property type="term" value="P:enzyme-directed rRNA pseudouridine synthesis"/>
    <property type="evidence" value="ECO:0007669"/>
    <property type="project" value="TreeGrafter"/>
</dbReference>
<dbReference type="PANTHER" id="PTHR21600:SF56">
    <property type="entry name" value="TRNA PSEUDOURIDINE SYNTHASE C"/>
    <property type="match status" value="1"/>
</dbReference>
<dbReference type="EMBL" id="PIQH01000004">
    <property type="protein sequence ID" value="RUO80556.1"/>
    <property type="molecule type" value="Genomic_DNA"/>
</dbReference>
<dbReference type="SUPFAM" id="SSF55120">
    <property type="entry name" value="Pseudouridine synthase"/>
    <property type="match status" value="1"/>
</dbReference>
<dbReference type="Pfam" id="PF00849">
    <property type="entry name" value="PseudoU_synth_2"/>
    <property type="match status" value="1"/>
</dbReference>
<evidence type="ECO:0000259" key="10">
    <source>
        <dbReference type="Pfam" id="PF00849"/>
    </source>
</evidence>
<evidence type="ECO:0000256" key="5">
    <source>
        <dbReference type="ARBA" id="ARBA00038943"/>
    </source>
</evidence>
<dbReference type="GO" id="GO:0008033">
    <property type="term" value="P:tRNA processing"/>
    <property type="evidence" value="ECO:0007669"/>
    <property type="project" value="UniProtKB-KW"/>
</dbReference>
<evidence type="ECO:0000313" key="11">
    <source>
        <dbReference type="EMBL" id="RUO80556.1"/>
    </source>
</evidence>
<keyword evidence="1" id="KW-0819">tRNA processing</keyword>
<proteinExistence type="predicted"/>
<dbReference type="InterPro" id="IPR006145">
    <property type="entry name" value="PsdUridine_synth_RsuA/RluA"/>
</dbReference>
<keyword evidence="12" id="KW-1185">Reference proteome</keyword>
<comment type="function">
    <text evidence="4">Responsible for synthesis of pseudouridine from uracil-65 in transfer RNAs.</text>
</comment>
<comment type="catalytic activity">
    <reaction evidence="3">
        <text>uridine(65) in tRNA = pseudouridine(65) in tRNA</text>
        <dbReference type="Rhea" id="RHEA:42536"/>
        <dbReference type="Rhea" id="RHEA-COMP:10103"/>
        <dbReference type="Rhea" id="RHEA-COMP:10104"/>
        <dbReference type="ChEBI" id="CHEBI:65314"/>
        <dbReference type="ChEBI" id="CHEBI:65315"/>
        <dbReference type="EC" id="5.4.99.26"/>
    </reaction>
</comment>
<evidence type="ECO:0000256" key="4">
    <source>
        <dbReference type="ARBA" id="ARBA00037670"/>
    </source>
</evidence>
<dbReference type="PANTHER" id="PTHR21600">
    <property type="entry name" value="MITOCHONDRIAL RNA PSEUDOURIDINE SYNTHASE"/>
    <property type="match status" value="1"/>
</dbReference>
<evidence type="ECO:0000256" key="1">
    <source>
        <dbReference type="ARBA" id="ARBA00022694"/>
    </source>
</evidence>
<evidence type="ECO:0000256" key="7">
    <source>
        <dbReference type="ARBA" id="ARBA00041803"/>
    </source>
</evidence>
<dbReference type="PROSITE" id="PS01129">
    <property type="entry name" value="PSI_RLU"/>
    <property type="match status" value="1"/>
</dbReference>
<evidence type="ECO:0000256" key="3">
    <source>
        <dbReference type="ARBA" id="ARBA00036607"/>
    </source>
</evidence>
<evidence type="ECO:0000256" key="8">
    <source>
        <dbReference type="ARBA" id="ARBA00041975"/>
    </source>
</evidence>
<accession>A0A432ZRV0</accession>
<dbReference type="Gene3D" id="3.30.2350.10">
    <property type="entry name" value="Pseudouridine synthase"/>
    <property type="match status" value="1"/>
</dbReference>
<dbReference type="GO" id="GO:0160149">
    <property type="term" value="F:tRNA pseudouridine(65) synthase activity"/>
    <property type="evidence" value="ECO:0007669"/>
    <property type="project" value="UniProtKB-EC"/>
</dbReference>
<dbReference type="CDD" id="cd02563">
    <property type="entry name" value="PseudoU_synth_TruC"/>
    <property type="match status" value="1"/>
</dbReference>
<gene>
    <name evidence="11" type="ORF">CWI84_05725</name>
</gene>
<protein>
    <recommendedName>
        <fullName evidence="6">tRNA pseudouridine synthase C</fullName>
        <ecNumber evidence="5">5.4.99.26</ecNumber>
    </recommendedName>
    <alternativeName>
        <fullName evidence="8">tRNA pseudouridine(65) synthase</fullName>
    </alternativeName>
    <alternativeName>
        <fullName evidence="9">tRNA pseudouridylate synthase C</fullName>
    </alternativeName>
    <alternativeName>
        <fullName evidence="7">tRNA-uridine isomerase C</fullName>
    </alternativeName>
</protein>
<keyword evidence="2" id="KW-0413">Isomerase</keyword>
<name>A0A432ZRV0_9GAMM</name>
<reference evidence="11 12" key="1">
    <citation type="journal article" date="2011" name="Front. Microbiol.">
        <title>Genomic signatures of strain selection and enhancement in Bacillus atrophaeus var. globigii, a historical biowarfare simulant.</title>
        <authorList>
            <person name="Gibbons H.S."/>
            <person name="Broomall S.M."/>
            <person name="McNew L.A."/>
            <person name="Daligault H."/>
            <person name="Chapman C."/>
            <person name="Bruce D."/>
            <person name="Karavis M."/>
            <person name="Krepps M."/>
            <person name="McGregor P.A."/>
            <person name="Hong C."/>
            <person name="Park K.H."/>
            <person name="Akmal A."/>
            <person name="Feldman A."/>
            <person name="Lin J.S."/>
            <person name="Chang W.E."/>
            <person name="Higgs B.W."/>
            <person name="Demirev P."/>
            <person name="Lindquist J."/>
            <person name="Liem A."/>
            <person name="Fochler E."/>
            <person name="Read T.D."/>
            <person name="Tapia R."/>
            <person name="Johnson S."/>
            <person name="Bishop-Lilly K.A."/>
            <person name="Detter C."/>
            <person name="Han C."/>
            <person name="Sozhamannan S."/>
            <person name="Rosenzweig C.N."/>
            <person name="Skowronski E.W."/>
        </authorList>
    </citation>
    <scope>NUCLEOTIDE SEQUENCE [LARGE SCALE GENOMIC DNA]</scope>
    <source>
        <strain evidence="11 12">CC-PW-9</strain>
    </source>
</reference>